<feature type="chain" id="PRO_5030107358" evidence="1">
    <location>
        <begin position="26"/>
        <end position="374"/>
    </location>
</feature>
<dbReference type="GO" id="GO:0016787">
    <property type="term" value="F:hydrolase activity"/>
    <property type="evidence" value="ECO:0007669"/>
    <property type="project" value="UniProtKB-KW"/>
</dbReference>
<keyword evidence="4" id="KW-1185">Reference proteome</keyword>
<evidence type="ECO:0000259" key="2">
    <source>
        <dbReference type="Pfam" id="PF00144"/>
    </source>
</evidence>
<dbReference type="AlphaFoldDB" id="A0A502FBG3"/>
<dbReference type="Pfam" id="PF00144">
    <property type="entry name" value="Beta-lactamase"/>
    <property type="match status" value="1"/>
</dbReference>
<evidence type="ECO:0000313" key="4">
    <source>
        <dbReference type="Proteomes" id="UP000319486"/>
    </source>
</evidence>
<feature type="signal peptide" evidence="1">
    <location>
        <begin position="1"/>
        <end position="25"/>
    </location>
</feature>
<comment type="caution">
    <text evidence="3">The sequence shown here is derived from an EMBL/GenBank/DDBJ whole genome shotgun (WGS) entry which is preliminary data.</text>
</comment>
<keyword evidence="1" id="KW-0732">Signal</keyword>
<organism evidence="3 4">
    <name type="scientific">Rhodanobacter glycinis</name>
    <dbReference type="NCBI Taxonomy" id="582702"/>
    <lineage>
        <taxon>Bacteria</taxon>
        <taxon>Pseudomonadati</taxon>
        <taxon>Pseudomonadota</taxon>
        <taxon>Gammaproteobacteria</taxon>
        <taxon>Lysobacterales</taxon>
        <taxon>Rhodanobacteraceae</taxon>
        <taxon>Rhodanobacter</taxon>
    </lineage>
</organism>
<dbReference type="OrthoDB" id="6963107at2"/>
<feature type="domain" description="Beta-lactamase-related" evidence="2">
    <location>
        <begin position="61"/>
        <end position="351"/>
    </location>
</feature>
<dbReference type="Gene3D" id="3.40.710.10">
    <property type="entry name" value="DD-peptidase/beta-lactamase superfamily"/>
    <property type="match status" value="1"/>
</dbReference>
<dbReference type="RefSeq" id="WP_140651703.1">
    <property type="nucleotide sequence ID" value="NZ_RCZB01000004.1"/>
</dbReference>
<proteinExistence type="predicted"/>
<evidence type="ECO:0000256" key="1">
    <source>
        <dbReference type="SAM" id="SignalP"/>
    </source>
</evidence>
<protein>
    <submittedName>
        <fullName evidence="3">Class C beta-lactamase-related serine hydrolase</fullName>
    </submittedName>
</protein>
<dbReference type="Proteomes" id="UP000319486">
    <property type="component" value="Unassembled WGS sequence"/>
</dbReference>
<keyword evidence="3" id="KW-0378">Hydrolase</keyword>
<gene>
    <name evidence="3" type="ORF">EAH88_09085</name>
</gene>
<evidence type="ECO:0000313" key="3">
    <source>
        <dbReference type="EMBL" id="TPG09807.1"/>
    </source>
</evidence>
<dbReference type="PANTHER" id="PTHR43283:SF7">
    <property type="entry name" value="BETA-LACTAMASE-RELATED DOMAIN-CONTAINING PROTEIN"/>
    <property type="match status" value="1"/>
</dbReference>
<dbReference type="EMBL" id="RCZO01000004">
    <property type="protein sequence ID" value="TPG09807.1"/>
    <property type="molecule type" value="Genomic_DNA"/>
</dbReference>
<dbReference type="InterPro" id="IPR050789">
    <property type="entry name" value="Diverse_Enzym_Activities"/>
</dbReference>
<dbReference type="InterPro" id="IPR012338">
    <property type="entry name" value="Beta-lactam/transpept-like"/>
</dbReference>
<sequence length="374" mass="41487">MPSLLPRSLLFGLLAGFVLPLAATAYQPPVHRDDGWAVADAHAMHWDLSRFAALEGKLADGGYKGITSVVVVQNGKLVYENYFNGGGLDRLNDIRSASKSVTALLVGAAIDRGLISNVQARVYDFFPDKQPVQHPDKRKRAITLEDLLTMSSLWECNDENEFSSGNEERMYVSEDWLQFALDLPIKGFAPWMDKPKDSPYGRAFSYCTAGAFVAGAVVEQATRKPLADFAAETLEHPLGITQVHWNSSPLGIGMGGGGTRYRSRDLAKLGELALDGGRWQGKQVISKTWIQAMLTQHAQARDDADYGYFWWRFRFPLKGVEQPVWAMSGNGGNYVFMMPAQGLVAVITSTAYNQRYAHPQSQEIFRDYILKALP</sequence>
<dbReference type="PANTHER" id="PTHR43283">
    <property type="entry name" value="BETA-LACTAMASE-RELATED"/>
    <property type="match status" value="1"/>
</dbReference>
<accession>A0A502FBG3</accession>
<dbReference type="SUPFAM" id="SSF56601">
    <property type="entry name" value="beta-lactamase/transpeptidase-like"/>
    <property type="match status" value="1"/>
</dbReference>
<dbReference type="InterPro" id="IPR001466">
    <property type="entry name" value="Beta-lactam-related"/>
</dbReference>
<name>A0A502FBG3_9GAMM</name>
<reference evidence="3 4" key="1">
    <citation type="journal article" date="2019" name="Environ. Microbiol.">
        <title>Species interactions and distinct microbial communities in high Arctic permafrost affected cryosols are associated with the CH4 and CO2 gas fluxes.</title>
        <authorList>
            <person name="Altshuler I."/>
            <person name="Hamel J."/>
            <person name="Turney S."/>
            <person name="Magnuson E."/>
            <person name="Levesque R."/>
            <person name="Greer C."/>
            <person name="Whyte L.G."/>
        </authorList>
    </citation>
    <scope>NUCLEOTIDE SEQUENCE [LARGE SCALE GENOMIC DNA]</scope>
    <source>
        <strain evidence="3 4">S13Y</strain>
    </source>
</reference>